<reference evidence="2" key="1">
    <citation type="submission" date="2018-02" db="EMBL/GenBank/DDBJ databases">
        <authorList>
            <person name="Hausmann B."/>
        </authorList>
    </citation>
    <scope>NUCLEOTIDE SEQUENCE [LARGE SCALE GENOMIC DNA]</scope>
    <source>
        <strain evidence="2">Peat soil MAG SbF1</strain>
    </source>
</reference>
<proteinExistence type="predicted"/>
<evidence type="ECO:0000313" key="2">
    <source>
        <dbReference type="Proteomes" id="UP000238916"/>
    </source>
</evidence>
<organism evidence="1 2">
    <name type="scientific">Candidatus Desulfosporosinus infrequens</name>
    <dbReference type="NCBI Taxonomy" id="2043169"/>
    <lineage>
        <taxon>Bacteria</taxon>
        <taxon>Bacillati</taxon>
        <taxon>Bacillota</taxon>
        <taxon>Clostridia</taxon>
        <taxon>Eubacteriales</taxon>
        <taxon>Desulfitobacteriaceae</taxon>
        <taxon>Desulfosporosinus</taxon>
    </lineage>
</organism>
<accession>A0A2U3L585</accession>
<name>A0A2U3L585_9FIRM</name>
<dbReference type="AlphaFoldDB" id="A0A2U3L585"/>
<protein>
    <submittedName>
        <fullName evidence="1">Uncharacterized protein</fullName>
    </submittedName>
</protein>
<dbReference type="EMBL" id="OMOF01000309">
    <property type="protein sequence ID" value="SPF47047.1"/>
    <property type="molecule type" value="Genomic_DNA"/>
</dbReference>
<evidence type="ECO:0000313" key="1">
    <source>
        <dbReference type="EMBL" id="SPF47047.1"/>
    </source>
</evidence>
<dbReference type="Proteomes" id="UP000238916">
    <property type="component" value="Unassembled WGS sequence"/>
</dbReference>
<gene>
    <name evidence="1" type="ORF">SBF1_3770008</name>
</gene>
<sequence>MGGLLYLLLVFPKLSASPHSFNCYSTLLYSGVALKYITKLDAKSI</sequence>